<dbReference type="AlphaFoldDB" id="A0A813JFK8"/>
<comment type="caution">
    <text evidence="4">The sequence shown here is derived from an EMBL/GenBank/DDBJ whole genome shotgun (WGS) entry which is preliminary data.</text>
</comment>
<dbReference type="InterPro" id="IPR051297">
    <property type="entry name" value="PalB/RIM13"/>
</dbReference>
<dbReference type="SUPFAM" id="SSF49758">
    <property type="entry name" value="Calpain large subunit, middle domain (domain III)"/>
    <property type="match status" value="1"/>
</dbReference>
<protein>
    <submittedName>
        <fullName evidence="4">Uncharacterized protein</fullName>
    </submittedName>
</protein>
<name>A0A813JFK8_POLGL</name>
<organism evidence="4 5">
    <name type="scientific">Polarella glacialis</name>
    <name type="common">Dinoflagellate</name>
    <dbReference type="NCBI Taxonomy" id="89957"/>
    <lineage>
        <taxon>Eukaryota</taxon>
        <taxon>Sar</taxon>
        <taxon>Alveolata</taxon>
        <taxon>Dinophyceae</taxon>
        <taxon>Suessiales</taxon>
        <taxon>Suessiaceae</taxon>
        <taxon>Polarella</taxon>
    </lineage>
</organism>
<dbReference type="Proteomes" id="UP000626109">
    <property type="component" value="Unassembled WGS sequence"/>
</dbReference>
<dbReference type="GO" id="GO:0004197">
    <property type="term" value="F:cysteine-type endopeptidase activity"/>
    <property type="evidence" value="ECO:0007669"/>
    <property type="project" value="TreeGrafter"/>
</dbReference>
<evidence type="ECO:0000313" key="5">
    <source>
        <dbReference type="Proteomes" id="UP000626109"/>
    </source>
</evidence>
<keyword evidence="3" id="KW-0788">Thiol protease</keyword>
<sequence>MSRAAARGESEFVLVVSQNASKAPFNFTLQVCTDVPCTLAQLPPLVPEDYSSGAVRGQWTRRSAGGCSNSLWSYAQNPQWCLQAYSILQKSLHVCTKTQLERAVPDGGLADLMLILECPAGQTVNLRVFKGNVARPDSLRLGATSSGAYRRPHIVVVSTFRPDVCADYRLAWHAPRPIRLRPQPHPFVDGALAHPLLCSVRVLRPGQRLRLKIDLANGAPGAEVAHVSLRLQTGCTKGQLPLVEICNAKDGTQPVPCERLEEADAEQYFQASGAVVVLLADLLPGESYVLRAQAPRQPFGNRDEAKLYITSDQRLLLDSSTSSKASAAARPRRRH</sequence>
<evidence type="ECO:0000256" key="1">
    <source>
        <dbReference type="ARBA" id="ARBA00022670"/>
    </source>
</evidence>
<keyword evidence="1" id="KW-0645">Protease</keyword>
<dbReference type="InterPro" id="IPR036213">
    <property type="entry name" value="Calpain_III_sf"/>
</dbReference>
<dbReference type="EMBL" id="CAJNNW010025882">
    <property type="protein sequence ID" value="CAE8680681.1"/>
    <property type="molecule type" value="Genomic_DNA"/>
</dbReference>
<keyword evidence="2" id="KW-0378">Hydrolase</keyword>
<evidence type="ECO:0000313" key="4">
    <source>
        <dbReference type="EMBL" id="CAE8680681.1"/>
    </source>
</evidence>
<proteinExistence type="predicted"/>
<gene>
    <name evidence="4" type="ORF">PGLA2088_LOCUS22037</name>
</gene>
<dbReference type="PANTHER" id="PTHR46143">
    <property type="entry name" value="CALPAIN-7"/>
    <property type="match status" value="1"/>
</dbReference>
<dbReference type="PANTHER" id="PTHR46143:SF1">
    <property type="entry name" value="CALPAIN-7"/>
    <property type="match status" value="1"/>
</dbReference>
<reference evidence="4" key="1">
    <citation type="submission" date="2021-02" db="EMBL/GenBank/DDBJ databases">
        <authorList>
            <person name="Dougan E. K."/>
            <person name="Rhodes N."/>
            <person name="Thang M."/>
            <person name="Chan C."/>
        </authorList>
    </citation>
    <scope>NUCLEOTIDE SEQUENCE</scope>
</reference>
<evidence type="ECO:0000256" key="3">
    <source>
        <dbReference type="ARBA" id="ARBA00022807"/>
    </source>
</evidence>
<dbReference type="Gene3D" id="2.60.120.380">
    <property type="match status" value="1"/>
</dbReference>
<dbReference type="GO" id="GO:0006508">
    <property type="term" value="P:proteolysis"/>
    <property type="evidence" value="ECO:0007669"/>
    <property type="project" value="UniProtKB-KW"/>
</dbReference>
<evidence type="ECO:0000256" key="2">
    <source>
        <dbReference type="ARBA" id="ARBA00022801"/>
    </source>
</evidence>
<accession>A0A813JFK8</accession>